<keyword evidence="1" id="KW-0614">Plasmid</keyword>
<proteinExistence type="predicted"/>
<evidence type="ECO:0000313" key="1">
    <source>
        <dbReference type="EMBL" id="QCB65913.1"/>
    </source>
</evidence>
<dbReference type="EMBL" id="MK510953">
    <property type="protein sequence ID" value="QCB65913.1"/>
    <property type="molecule type" value="Genomic_DNA"/>
</dbReference>
<sequence length="65" mass="7444">MCGRFSQSMTREDYLSLLADEADRDIAYDPEPIGRFNVAPGTRVLLLSERDEQLGSAWKKEIILR</sequence>
<dbReference type="AlphaFoldDB" id="A0A4P0ZB09"/>
<dbReference type="InterPro" id="IPR036590">
    <property type="entry name" value="SRAP-like"/>
</dbReference>
<dbReference type="Gene3D" id="3.90.1680.10">
    <property type="entry name" value="SOS response associated peptidase-like"/>
    <property type="match status" value="1"/>
</dbReference>
<protein>
    <submittedName>
        <fullName evidence="1">Gifsy-2 prophage protein</fullName>
    </submittedName>
</protein>
<name>A0A4P0ZB09_RAOOR</name>
<geneLocation type="plasmid" evidence="1">
    <name>pCYNDM01</name>
</geneLocation>
<organism evidence="1">
    <name type="scientific">Raoultella ornithinolytica</name>
    <name type="common">Klebsiella ornithinolytica</name>
    <dbReference type="NCBI Taxonomy" id="54291"/>
    <lineage>
        <taxon>Bacteria</taxon>
        <taxon>Pseudomonadati</taxon>
        <taxon>Pseudomonadota</taxon>
        <taxon>Gammaproteobacteria</taxon>
        <taxon>Enterobacterales</taxon>
        <taxon>Enterobacteriaceae</taxon>
        <taxon>Klebsiella/Raoultella group</taxon>
        <taxon>Raoultella</taxon>
    </lineage>
</organism>
<dbReference type="SUPFAM" id="SSF143081">
    <property type="entry name" value="BB1717-like"/>
    <property type="match status" value="1"/>
</dbReference>
<accession>A0A4P0ZB09</accession>
<reference evidence="1" key="1">
    <citation type="submission" date="2019-02" db="EMBL/GenBank/DDBJ databases">
        <title>Complete sequencing of an IncF-type plasmid harboring a novel type IV secretion system and transposon Tn91 Carrying blaNDM-1 in clinical isolates of Raoultella ornithinolytica.</title>
        <authorList>
            <person name="Jin Z."/>
            <person name="Yu C."/>
            <person name="Wei X."/>
            <person name="Wang Z."/>
            <person name="Wu L."/>
            <person name="Guo H."/>
        </authorList>
    </citation>
    <scope>NUCLEOTIDE SEQUENCE</scope>
    <source>
        <strain evidence="1">B1645-1</strain>
        <plasmid evidence="1">pCYNDM01</plasmid>
    </source>
</reference>